<proteinExistence type="predicted"/>
<gene>
    <name evidence="2" type="ORF">HanXRQr2_Chr10g0463461</name>
</gene>
<evidence type="ECO:0000313" key="2">
    <source>
        <dbReference type="EMBL" id="KAF5788387.1"/>
    </source>
</evidence>
<feature type="region of interest" description="Disordered" evidence="1">
    <location>
        <begin position="16"/>
        <end position="44"/>
    </location>
</feature>
<organism evidence="2 3">
    <name type="scientific">Helianthus annuus</name>
    <name type="common">Common sunflower</name>
    <dbReference type="NCBI Taxonomy" id="4232"/>
    <lineage>
        <taxon>Eukaryota</taxon>
        <taxon>Viridiplantae</taxon>
        <taxon>Streptophyta</taxon>
        <taxon>Embryophyta</taxon>
        <taxon>Tracheophyta</taxon>
        <taxon>Spermatophyta</taxon>
        <taxon>Magnoliopsida</taxon>
        <taxon>eudicotyledons</taxon>
        <taxon>Gunneridae</taxon>
        <taxon>Pentapetalae</taxon>
        <taxon>asterids</taxon>
        <taxon>campanulids</taxon>
        <taxon>Asterales</taxon>
        <taxon>Asteraceae</taxon>
        <taxon>Asteroideae</taxon>
        <taxon>Heliantheae alliance</taxon>
        <taxon>Heliantheae</taxon>
        <taxon>Helianthus</taxon>
    </lineage>
</organism>
<sequence>MESQVQLLQKFYVKSVSSDHGASEDDPHPDDEMADTADPMESFWRKSKIPQVEIRTRERVVRVDSV</sequence>
<dbReference type="Proteomes" id="UP000215914">
    <property type="component" value="Unassembled WGS sequence"/>
</dbReference>
<reference evidence="2" key="1">
    <citation type="journal article" date="2017" name="Nature">
        <title>The sunflower genome provides insights into oil metabolism, flowering and Asterid evolution.</title>
        <authorList>
            <person name="Badouin H."/>
            <person name="Gouzy J."/>
            <person name="Grassa C.J."/>
            <person name="Murat F."/>
            <person name="Staton S.E."/>
            <person name="Cottret L."/>
            <person name="Lelandais-Briere C."/>
            <person name="Owens G.L."/>
            <person name="Carrere S."/>
            <person name="Mayjonade B."/>
            <person name="Legrand L."/>
            <person name="Gill N."/>
            <person name="Kane N.C."/>
            <person name="Bowers J.E."/>
            <person name="Hubner S."/>
            <person name="Bellec A."/>
            <person name="Berard A."/>
            <person name="Berges H."/>
            <person name="Blanchet N."/>
            <person name="Boniface M.C."/>
            <person name="Brunel D."/>
            <person name="Catrice O."/>
            <person name="Chaidir N."/>
            <person name="Claudel C."/>
            <person name="Donnadieu C."/>
            <person name="Faraut T."/>
            <person name="Fievet G."/>
            <person name="Helmstetter N."/>
            <person name="King M."/>
            <person name="Knapp S.J."/>
            <person name="Lai Z."/>
            <person name="Le Paslier M.C."/>
            <person name="Lippi Y."/>
            <person name="Lorenzon L."/>
            <person name="Mandel J.R."/>
            <person name="Marage G."/>
            <person name="Marchand G."/>
            <person name="Marquand E."/>
            <person name="Bret-Mestries E."/>
            <person name="Morien E."/>
            <person name="Nambeesan S."/>
            <person name="Nguyen T."/>
            <person name="Pegot-Espagnet P."/>
            <person name="Pouilly N."/>
            <person name="Raftis F."/>
            <person name="Sallet E."/>
            <person name="Schiex T."/>
            <person name="Thomas J."/>
            <person name="Vandecasteele C."/>
            <person name="Vares D."/>
            <person name="Vear F."/>
            <person name="Vautrin S."/>
            <person name="Crespi M."/>
            <person name="Mangin B."/>
            <person name="Burke J.M."/>
            <person name="Salse J."/>
            <person name="Munos S."/>
            <person name="Vincourt P."/>
            <person name="Rieseberg L.H."/>
            <person name="Langlade N.B."/>
        </authorList>
    </citation>
    <scope>NUCLEOTIDE SEQUENCE</scope>
    <source>
        <tissue evidence="2">Leaves</tissue>
    </source>
</reference>
<accession>A0A9K3I1M3</accession>
<evidence type="ECO:0000313" key="3">
    <source>
        <dbReference type="Proteomes" id="UP000215914"/>
    </source>
</evidence>
<keyword evidence="3" id="KW-1185">Reference proteome</keyword>
<evidence type="ECO:0000256" key="1">
    <source>
        <dbReference type="SAM" id="MobiDB-lite"/>
    </source>
</evidence>
<comment type="caution">
    <text evidence="2">The sequence shown here is derived from an EMBL/GenBank/DDBJ whole genome shotgun (WGS) entry which is preliminary data.</text>
</comment>
<name>A0A9K3I1M3_HELAN</name>
<dbReference type="Gramene" id="mRNA:HanXRQr2_Chr10g0463461">
    <property type="protein sequence ID" value="mRNA:HanXRQr2_Chr10g0463461"/>
    <property type="gene ID" value="HanXRQr2_Chr10g0463461"/>
</dbReference>
<protein>
    <submittedName>
        <fullName evidence="2">Uncharacterized protein</fullName>
    </submittedName>
</protein>
<dbReference type="EMBL" id="MNCJ02000325">
    <property type="protein sequence ID" value="KAF5788387.1"/>
    <property type="molecule type" value="Genomic_DNA"/>
</dbReference>
<dbReference type="AlphaFoldDB" id="A0A9K3I1M3"/>
<reference evidence="2" key="2">
    <citation type="submission" date="2020-06" db="EMBL/GenBank/DDBJ databases">
        <title>Helianthus annuus Genome sequencing and assembly Release 2.</title>
        <authorList>
            <person name="Gouzy J."/>
            <person name="Langlade N."/>
            <person name="Munos S."/>
        </authorList>
    </citation>
    <scope>NUCLEOTIDE SEQUENCE</scope>
    <source>
        <tissue evidence="2">Leaves</tissue>
    </source>
</reference>